<accession>A0ACB9YZ06</accession>
<evidence type="ECO:0000313" key="1">
    <source>
        <dbReference type="EMBL" id="KAI4864634.1"/>
    </source>
</evidence>
<comment type="caution">
    <text evidence="1">The sequence shown here is derived from an EMBL/GenBank/DDBJ whole genome shotgun (WGS) entry which is preliminary data.</text>
</comment>
<sequence>MRVPEYAETPELAVEAMAEIPMKGKGKGPITQLLFHHNSSVLLISIGNTIHSISLTSSSVEHSLELAEFDHSVWIAHPQDPELVVGFGPNEIRILDWKLVEIYSITVGPWNHLDYATIDKVLVTQDREHVLVQVSSRNHNKKERTLHCFKTADFLTSFEETLGTEHQRKPDVINPTILPYAVSSEIAIPLSFLSHNRLIFLSRDYSICSWQLISSNTMPTPRAGNSIATANLSLYPNHHRTNIAVKKPFKELFCLPGDLIGMDCLSLCTIWEAEICFLCPRNGEVAVVKCAGLV</sequence>
<proteinExistence type="predicted"/>
<evidence type="ECO:0000313" key="2">
    <source>
        <dbReference type="Proteomes" id="UP001497700"/>
    </source>
</evidence>
<organism evidence="1 2">
    <name type="scientific">Hypoxylon rubiginosum</name>
    <dbReference type="NCBI Taxonomy" id="110542"/>
    <lineage>
        <taxon>Eukaryota</taxon>
        <taxon>Fungi</taxon>
        <taxon>Dikarya</taxon>
        <taxon>Ascomycota</taxon>
        <taxon>Pezizomycotina</taxon>
        <taxon>Sordariomycetes</taxon>
        <taxon>Xylariomycetidae</taxon>
        <taxon>Xylariales</taxon>
        <taxon>Hypoxylaceae</taxon>
        <taxon>Hypoxylon</taxon>
    </lineage>
</organism>
<gene>
    <name evidence="1" type="ORF">F4820DRAFT_328440</name>
</gene>
<dbReference type="EMBL" id="MU393483">
    <property type="protein sequence ID" value="KAI4864634.1"/>
    <property type="molecule type" value="Genomic_DNA"/>
</dbReference>
<protein>
    <submittedName>
        <fullName evidence="1">Uncharacterized protein</fullName>
    </submittedName>
</protein>
<keyword evidence="2" id="KW-1185">Reference proteome</keyword>
<dbReference type="Proteomes" id="UP001497700">
    <property type="component" value="Unassembled WGS sequence"/>
</dbReference>
<reference evidence="1 2" key="1">
    <citation type="journal article" date="2022" name="New Phytol.">
        <title>Ecological generalism drives hyperdiversity of secondary metabolite gene clusters in xylarialean endophytes.</title>
        <authorList>
            <person name="Franco M.E.E."/>
            <person name="Wisecaver J.H."/>
            <person name="Arnold A.E."/>
            <person name="Ju Y.M."/>
            <person name="Slot J.C."/>
            <person name="Ahrendt S."/>
            <person name="Moore L.P."/>
            <person name="Eastman K.E."/>
            <person name="Scott K."/>
            <person name="Konkel Z."/>
            <person name="Mondo S.J."/>
            <person name="Kuo A."/>
            <person name="Hayes R.D."/>
            <person name="Haridas S."/>
            <person name="Andreopoulos B."/>
            <person name="Riley R."/>
            <person name="LaButti K."/>
            <person name="Pangilinan J."/>
            <person name="Lipzen A."/>
            <person name="Amirebrahimi M."/>
            <person name="Yan J."/>
            <person name="Adam C."/>
            <person name="Keymanesh K."/>
            <person name="Ng V."/>
            <person name="Louie K."/>
            <person name="Northen T."/>
            <person name="Drula E."/>
            <person name="Henrissat B."/>
            <person name="Hsieh H.M."/>
            <person name="Youens-Clark K."/>
            <person name="Lutzoni F."/>
            <person name="Miadlikowska J."/>
            <person name="Eastwood D.C."/>
            <person name="Hamelin R.C."/>
            <person name="Grigoriev I.V."/>
            <person name="U'Ren J.M."/>
        </authorList>
    </citation>
    <scope>NUCLEOTIDE SEQUENCE [LARGE SCALE GENOMIC DNA]</scope>
    <source>
        <strain evidence="1 2">CBS 119005</strain>
    </source>
</reference>
<name>A0ACB9YZ06_9PEZI</name>